<proteinExistence type="predicted"/>
<evidence type="ECO:0000313" key="1">
    <source>
        <dbReference type="EMBL" id="VDO70295.1"/>
    </source>
</evidence>
<dbReference type="EMBL" id="UZAL01000380">
    <property type="protein sequence ID" value="VDO70295.1"/>
    <property type="molecule type" value="Genomic_DNA"/>
</dbReference>
<sequence>MHKMSCFKHVVSGRIKVYFCAIIVVYTFRVIIHNLRNTHSED</sequence>
<gene>
    <name evidence="1" type="ORF">SMTD_LOCUS442</name>
</gene>
<dbReference type="AlphaFoldDB" id="A0A183NEA6"/>
<dbReference type="Proteomes" id="UP000269396">
    <property type="component" value="Unassembled WGS sequence"/>
</dbReference>
<reference evidence="1 2" key="1">
    <citation type="submission" date="2018-11" db="EMBL/GenBank/DDBJ databases">
        <authorList>
            <consortium name="Pathogen Informatics"/>
        </authorList>
    </citation>
    <scope>NUCLEOTIDE SEQUENCE [LARGE SCALE GENOMIC DNA]</scope>
    <source>
        <strain>Denwood</strain>
        <strain evidence="2">Zambia</strain>
    </source>
</reference>
<evidence type="ECO:0000313" key="2">
    <source>
        <dbReference type="Proteomes" id="UP000269396"/>
    </source>
</evidence>
<organism evidence="1 2">
    <name type="scientific">Schistosoma mattheei</name>
    <dbReference type="NCBI Taxonomy" id="31246"/>
    <lineage>
        <taxon>Eukaryota</taxon>
        <taxon>Metazoa</taxon>
        <taxon>Spiralia</taxon>
        <taxon>Lophotrochozoa</taxon>
        <taxon>Platyhelminthes</taxon>
        <taxon>Trematoda</taxon>
        <taxon>Digenea</taxon>
        <taxon>Strigeidida</taxon>
        <taxon>Schistosomatoidea</taxon>
        <taxon>Schistosomatidae</taxon>
        <taxon>Schistosoma</taxon>
    </lineage>
</organism>
<name>A0A183NEA6_9TREM</name>
<accession>A0A183NEA6</accession>
<protein>
    <submittedName>
        <fullName evidence="1">Uncharacterized protein</fullName>
    </submittedName>
</protein>
<keyword evidence="2" id="KW-1185">Reference proteome</keyword>